<dbReference type="EMBL" id="JAWQEG010000030">
    <property type="protein sequence ID" value="KAK3895802.1"/>
    <property type="molecule type" value="Genomic_DNA"/>
</dbReference>
<dbReference type="CDD" id="cd00037">
    <property type="entry name" value="CLECT"/>
    <property type="match status" value="1"/>
</dbReference>
<organism evidence="2 3">
    <name type="scientific">Petrolisthes cinctipes</name>
    <name type="common">Flat porcelain crab</name>
    <dbReference type="NCBI Taxonomy" id="88211"/>
    <lineage>
        <taxon>Eukaryota</taxon>
        <taxon>Metazoa</taxon>
        <taxon>Ecdysozoa</taxon>
        <taxon>Arthropoda</taxon>
        <taxon>Crustacea</taxon>
        <taxon>Multicrustacea</taxon>
        <taxon>Malacostraca</taxon>
        <taxon>Eumalacostraca</taxon>
        <taxon>Eucarida</taxon>
        <taxon>Decapoda</taxon>
        <taxon>Pleocyemata</taxon>
        <taxon>Anomura</taxon>
        <taxon>Galatheoidea</taxon>
        <taxon>Porcellanidae</taxon>
        <taxon>Petrolisthes</taxon>
    </lineage>
</organism>
<reference evidence="2" key="1">
    <citation type="submission" date="2023-10" db="EMBL/GenBank/DDBJ databases">
        <title>Genome assemblies of two species of porcelain crab, Petrolisthes cinctipes and Petrolisthes manimaculis (Anomura: Porcellanidae).</title>
        <authorList>
            <person name="Angst P."/>
        </authorList>
    </citation>
    <scope>NUCLEOTIDE SEQUENCE</scope>
    <source>
        <strain evidence="2">PB745_01</strain>
        <tissue evidence="2">Gill</tissue>
    </source>
</reference>
<dbReference type="Pfam" id="PF00059">
    <property type="entry name" value="Lectin_C"/>
    <property type="match status" value="1"/>
</dbReference>
<dbReference type="InterPro" id="IPR001304">
    <property type="entry name" value="C-type_lectin-like"/>
</dbReference>
<keyword evidence="3" id="KW-1185">Reference proteome</keyword>
<protein>
    <recommendedName>
        <fullName evidence="1">C-type lectin domain-containing protein</fullName>
    </recommendedName>
</protein>
<dbReference type="InterPro" id="IPR016187">
    <property type="entry name" value="CTDL_fold"/>
</dbReference>
<proteinExistence type="predicted"/>
<evidence type="ECO:0000313" key="3">
    <source>
        <dbReference type="Proteomes" id="UP001286313"/>
    </source>
</evidence>
<evidence type="ECO:0000259" key="1">
    <source>
        <dbReference type="PROSITE" id="PS50041"/>
    </source>
</evidence>
<feature type="domain" description="C-type lectin" evidence="1">
    <location>
        <begin position="18"/>
        <end position="126"/>
    </location>
</feature>
<sequence>MTVTIPTEPTPTNVSLLVNEGCVFLEPTPMTFDDARTFCNGEGGDMYVAGNFKSLQEYLGTLSYSQVWVGARSQAWLDGRPVEIDEWGSDDPEDDPDLCIRMRKDIDHPHLMMDISCTSTYPVLCQKGVSYQ</sequence>
<gene>
    <name evidence="2" type="ORF">Pcinc_000420</name>
</gene>
<comment type="caution">
    <text evidence="2">The sequence shown here is derived from an EMBL/GenBank/DDBJ whole genome shotgun (WGS) entry which is preliminary data.</text>
</comment>
<name>A0AAE1GPE8_PETCI</name>
<dbReference type="Proteomes" id="UP001286313">
    <property type="component" value="Unassembled WGS sequence"/>
</dbReference>
<dbReference type="SUPFAM" id="SSF56436">
    <property type="entry name" value="C-type lectin-like"/>
    <property type="match status" value="1"/>
</dbReference>
<dbReference type="Gene3D" id="3.10.100.10">
    <property type="entry name" value="Mannose-Binding Protein A, subunit A"/>
    <property type="match status" value="1"/>
</dbReference>
<accession>A0AAE1GPE8</accession>
<dbReference type="InterPro" id="IPR016186">
    <property type="entry name" value="C-type_lectin-like/link_sf"/>
</dbReference>
<dbReference type="PROSITE" id="PS50041">
    <property type="entry name" value="C_TYPE_LECTIN_2"/>
    <property type="match status" value="1"/>
</dbReference>
<evidence type="ECO:0000313" key="2">
    <source>
        <dbReference type="EMBL" id="KAK3895802.1"/>
    </source>
</evidence>
<dbReference type="AlphaFoldDB" id="A0AAE1GPE8"/>
<dbReference type="SMART" id="SM00034">
    <property type="entry name" value="CLECT"/>
    <property type="match status" value="1"/>
</dbReference>